<dbReference type="Pfam" id="PF01753">
    <property type="entry name" value="zf-MYND"/>
    <property type="match status" value="1"/>
</dbReference>
<dbReference type="Gene3D" id="6.10.140.2220">
    <property type="match status" value="1"/>
</dbReference>
<keyword evidence="2 4" id="KW-0863">Zinc-finger</keyword>
<dbReference type="EMBL" id="QZAF01000333">
    <property type="protein sequence ID" value="THV68313.1"/>
    <property type="molecule type" value="Genomic_DNA"/>
</dbReference>
<evidence type="ECO:0000256" key="5">
    <source>
        <dbReference type="SAM" id="MobiDB-lite"/>
    </source>
</evidence>
<organism evidence="8 9">
    <name type="scientific">Aureobasidium pullulans</name>
    <name type="common">Black yeast</name>
    <name type="synonym">Pullularia pullulans</name>
    <dbReference type="NCBI Taxonomy" id="5580"/>
    <lineage>
        <taxon>Eukaryota</taxon>
        <taxon>Fungi</taxon>
        <taxon>Dikarya</taxon>
        <taxon>Ascomycota</taxon>
        <taxon>Pezizomycotina</taxon>
        <taxon>Dothideomycetes</taxon>
        <taxon>Dothideomycetidae</taxon>
        <taxon>Dothideales</taxon>
        <taxon>Saccotheciaceae</taxon>
        <taxon>Aureobasidium</taxon>
    </lineage>
</organism>
<feature type="region of interest" description="Disordered" evidence="5">
    <location>
        <begin position="584"/>
        <end position="608"/>
    </location>
</feature>
<evidence type="ECO:0000313" key="8">
    <source>
        <dbReference type="EMBL" id="THV68313.1"/>
    </source>
</evidence>
<evidence type="ECO:0000256" key="6">
    <source>
        <dbReference type="SAM" id="Phobius"/>
    </source>
</evidence>
<evidence type="ECO:0000256" key="3">
    <source>
        <dbReference type="ARBA" id="ARBA00022833"/>
    </source>
</evidence>
<comment type="caution">
    <text evidence="8">The sequence shown here is derived from an EMBL/GenBank/DDBJ whole genome shotgun (WGS) entry which is preliminary data.</text>
</comment>
<feature type="compositionally biased region" description="Acidic residues" evidence="5">
    <location>
        <begin position="588"/>
        <end position="608"/>
    </location>
</feature>
<dbReference type="InterPro" id="IPR002893">
    <property type="entry name" value="Znf_MYND"/>
</dbReference>
<protein>
    <recommendedName>
        <fullName evidence="7">MYND-type domain-containing protein</fullName>
    </recommendedName>
</protein>
<gene>
    <name evidence="8" type="ORF">D6D28_06815</name>
</gene>
<evidence type="ECO:0000313" key="9">
    <source>
        <dbReference type="Proteomes" id="UP000304951"/>
    </source>
</evidence>
<dbReference type="GO" id="GO:0008270">
    <property type="term" value="F:zinc ion binding"/>
    <property type="evidence" value="ECO:0007669"/>
    <property type="project" value="UniProtKB-KW"/>
</dbReference>
<proteinExistence type="predicted"/>
<accession>A0A4V4HZC7</accession>
<keyword evidence="6" id="KW-0812">Transmembrane</keyword>
<feature type="transmembrane region" description="Helical" evidence="6">
    <location>
        <begin position="55"/>
        <end position="75"/>
    </location>
</feature>
<keyword evidence="1" id="KW-0479">Metal-binding</keyword>
<dbReference type="AlphaFoldDB" id="A0A4V4HZC7"/>
<dbReference type="SUPFAM" id="SSF144232">
    <property type="entry name" value="HIT/MYND zinc finger-like"/>
    <property type="match status" value="1"/>
</dbReference>
<feature type="domain" description="MYND-type" evidence="7">
    <location>
        <begin position="191"/>
        <end position="241"/>
    </location>
</feature>
<feature type="non-terminal residue" evidence="8">
    <location>
        <position position="1"/>
    </location>
</feature>
<evidence type="ECO:0000256" key="1">
    <source>
        <dbReference type="ARBA" id="ARBA00022723"/>
    </source>
</evidence>
<evidence type="ECO:0000259" key="7">
    <source>
        <dbReference type="PROSITE" id="PS50865"/>
    </source>
</evidence>
<sequence>HRDLHYGSYSRQLFRYRQRSSSGTEAIGVPATVPAIPTAIPQSLQLHYGSAGSPLMFAFYALPLLYILPLLIFNLDDFFFNLDDFFFNLATSSSTNNFFKTPDYQSQERPFRQQYIHRDLEVHPKTQSSSSLLLPQNSTHSTAHTIIPISTVQARASGNIYDPLRTITPLILPSQHSDLRPSTSSTMNTNCVVCPPPASAYSDSGIRYKSHATKSCSGCNDIHYCSRTHQKDDWKIHRLICKKLGEAGERPSSNMRRVLFFPVDGTQPEFRWAPVEVRDQNGRNRPGECPIWEGTDLYADAEEHIYGCNPSCNDGTLYYHISSCHNIVISALGKRDPENAAVNKCVEQLTGGKVTHIKGDAIAFGVSNYNHTQNITQNPPSQCIDMSTASLTLIKSFLVRNVASRQNIRGVRINCIGQTKLQNTLPFESVVIRSSKAQSRSSVANFHITRLLGLDLVGWQTTTEDELDDRNPMANLLDITCSKRELVNGSLRWGYYQKQRWGNIVVMRSDGEALGPEFMQALCTWIDKRIRPCFNKARAQIQLEKKRGDTTFEEDQARAARIEDIQDRTNAKITKEEFLEYHKGRLDDETDDEMPNTFGAEEETDDEE</sequence>
<keyword evidence="6" id="KW-1133">Transmembrane helix</keyword>
<name>A0A4V4HZC7_AURPU</name>
<keyword evidence="3" id="KW-0862">Zinc</keyword>
<evidence type="ECO:0000256" key="4">
    <source>
        <dbReference type="PROSITE-ProRule" id="PRU00134"/>
    </source>
</evidence>
<keyword evidence="6" id="KW-0472">Membrane</keyword>
<evidence type="ECO:0000256" key="2">
    <source>
        <dbReference type="ARBA" id="ARBA00022771"/>
    </source>
</evidence>
<dbReference type="PROSITE" id="PS50865">
    <property type="entry name" value="ZF_MYND_2"/>
    <property type="match status" value="1"/>
</dbReference>
<dbReference type="Proteomes" id="UP000304951">
    <property type="component" value="Unassembled WGS sequence"/>
</dbReference>
<reference evidence="8 9" key="1">
    <citation type="submission" date="2018-10" db="EMBL/GenBank/DDBJ databases">
        <title>Fifty Aureobasidium pullulans genomes reveal a recombining polyextremotolerant generalist.</title>
        <authorList>
            <person name="Gostincar C."/>
            <person name="Turk M."/>
            <person name="Zajc J."/>
            <person name="Gunde-Cimerman N."/>
        </authorList>
    </citation>
    <scope>NUCLEOTIDE SEQUENCE [LARGE SCALE GENOMIC DNA]</scope>
    <source>
        <strain evidence="8 9">EXF-11900</strain>
    </source>
</reference>